<evidence type="ECO:0000256" key="2">
    <source>
        <dbReference type="SAM" id="SignalP"/>
    </source>
</evidence>
<reference evidence="3 4" key="1">
    <citation type="journal article" date="2020" name="Nature">
        <title>Six reference-quality genomes reveal evolution of bat adaptations.</title>
        <authorList>
            <person name="Jebb D."/>
            <person name="Huang Z."/>
            <person name="Pippel M."/>
            <person name="Hughes G.M."/>
            <person name="Lavrichenko K."/>
            <person name="Devanna P."/>
            <person name="Winkler S."/>
            <person name="Jermiin L.S."/>
            <person name="Skirmuntt E.C."/>
            <person name="Katzourakis A."/>
            <person name="Burkitt-Gray L."/>
            <person name="Ray D.A."/>
            <person name="Sullivan K.A.M."/>
            <person name="Roscito J.G."/>
            <person name="Kirilenko B.M."/>
            <person name="Davalos L.M."/>
            <person name="Corthals A.P."/>
            <person name="Power M.L."/>
            <person name="Jones G."/>
            <person name="Ransome R.D."/>
            <person name="Dechmann D.K.N."/>
            <person name="Locatelli A.G."/>
            <person name="Puechmaille S.J."/>
            <person name="Fedrigo O."/>
            <person name="Jarvis E.D."/>
            <person name="Hiller M."/>
            <person name="Vernes S.C."/>
            <person name="Myers E.W."/>
            <person name="Teeling E.C."/>
        </authorList>
    </citation>
    <scope>NUCLEOTIDE SEQUENCE [LARGE SCALE GENOMIC DNA]</scope>
    <source>
        <strain evidence="3">MRouAeg1</strain>
        <tissue evidence="3">Muscle</tissue>
    </source>
</reference>
<feature type="chain" id="PRO_5029840561" evidence="2">
    <location>
        <begin position="19"/>
        <end position="122"/>
    </location>
</feature>
<feature type="compositionally biased region" description="Low complexity" evidence="1">
    <location>
        <begin position="96"/>
        <end position="109"/>
    </location>
</feature>
<dbReference type="InterPro" id="IPR013783">
    <property type="entry name" value="Ig-like_fold"/>
</dbReference>
<keyword evidence="4" id="KW-1185">Reference proteome</keyword>
<dbReference type="PRINTS" id="PR01856">
    <property type="entry name" value="BASIGIN"/>
</dbReference>
<organism evidence="3 4">
    <name type="scientific">Rousettus aegyptiacus</name>
    <name type="common">Egyptian fruit bat</name>
    <name type="synonym">Pteropus aegyptiacus</name>
    <dbReference type="NCBI Taxonomy" id="9407"/>
    <lineage>
        <taxon>Eukaryota</taxon>
        <taxon>Metazoa</taxon>
        <taxon>Chordata</taxon>
        <taxon>Craniata</taxon>
        <taxon>Vertebrata</taxon>
        <taxon>Euteleostomi</taxon>
        <taxon>Mammalia</taxon>
        <taxon>Eutheria</taxon>
        <taxon>Laurasiatheria</taxon>
        <taxon>Chiroptera</taxon>
        <taxon>Yinpterochiroptera</taxon>
        <taxon>Pteropodoidea</taxon>
        <taxon>Pteropodidae</taxon>
        <taxon>Rousettinae</taxon>
        <taxon>Rousettus</taxon>
    </lineage>
</organism>
<dbReference type="AlphaFoldDB" id="A0A7J8BNZ7"/>
<protein>
    <submittedName>
        <fullName evidence="3">Basigin (Ok blood group)</fullName>
    </submittedName>
</protein>
<gene>
    <name evidence="3" type="ORF">HJG63_001593</name>
</gene>
<feature type="region of interest" description="Disordered" evidence="1">
    <location>
        <begin position="96"/>
        <end position="122"/>
    </location>
</feature>
<dbReference type="Gene3D" id="2.60.40.10">
    <property type="entry name" value="Immunoglobulins"/>
    <property type="match status" value="1"/>
</dbReference>
<accession>A0A7J8BNZ7</accession>
<dbReference type="Proteomes" id="UP000593571">
    <property type="component" value="Unassembled WGS sequence"/>
</dbReference>
<dbReference type="EMBL" id="JACASE010000016">
    <property type="protein sequence ID" value="KAF6400454.1"/>
    <property type="molecule type" value="Genomic_DNA"/>
</dbReference>
<name>A0A7J8BNZ7_ROUAE</name>
<evidence type="ECO:0000256" key="1">
    <source>
        <dbReference type="SAM" id="MobiDB-lite"/>
    </source>
</evidence>
<evidence type="ECO:0000313" key="3">
    <source>
        <dbReference type="EMBL" id="KAF6400454.1"/>
    </source>
</evidence>
<comment type="caution">
    <text evidence="3">The sequence shown here is derived from an EMBL/GenBank/DDBJ whole genome shotgun (WGS) entry which is preliminary data.</text>
</comment>
<evidence type="ECO:0000313" key="4">
    <source>
        <dbReference type="Proteomes" id="UP000593571"/>
    </source>
</evidence>
<proteinExistence type="predicted"/>
<keyword evidence="2" id="KW-0732">Signal</keyword>
<feature type="compositionally biased region" description="Basic residues" evidence="1">
    <location>
        <begin position="110"/>
        <end position="122"/>
    </location>
</feature>
<feature type="signal peptide" evidence="2">
    <location>
        <begin position="1"/>
        <end position="18"/>
    </location>
</feature>
<sequence length="122" mass="12677">MAAALLAVLGLALLGAESGSGAGSAISTSISTDGSKTHLTCTLNGSDTEIVGHRWVKGDKVLKEDALPGLKTQYESAASWPPCGPSWASWPRCSCWSPSSSSTRSGGSRTRSRTTRTPARRL</sequence>